<feature type="domain" description="Rieske" evidence="11">
    <location>
        <begin position="232"/>
        <end position="326"/>
    </location>
</feature>
<dbReference type="PANTHER" id="PTHR36964:SF1">
    <property type="entry name" value="PROTEIN-METHIONINE-SULFOXIDE REDUCTASE HEME-BINDING SUBUNIT MSRQ"/>
    <property type="match status" value="1"/>
</dbReference>
<dbReference type="PROSITE" id="PS51296">
    <property type="entry name" value="RIESKE"/>
    <property type="match status" value="1"/>
</dbReference>
<accession>A0ABT8LBX3</accession>
<keyword evidence="8" id="KW-0411">Iron-sulfur</keyword>
<dbReference type="EMBL" id="JAUJEB010000006">
    <property type="protein sequence ID" value="MDN5215280.1"/>
    <property type="molecule type" value="Genomic_DNA"/>
</dbReference>
<comment type="subcellular location">
    <subcellularLocation>
        <location evidence="1">Membrane</location>
        <topology evidence="1">Multi-pass membrane protein</topology>
    </subcellularLocation>
</comment>
<comment type="caution">
    <text evidence="12">The sequence shown here is derived from an EMBL/GenBank/DDBJ whole genome shotgun (WGS) entry which is preliminary data.</text>
</comment>
<keyword evidence="7" id="KW-0408">Iron</keyword>
<dbReference type="InterPro" id="IPR017941">
    <property type="entry name" value="Rieske_2Fe-2S"/>
</dbReference>
<keyword evidence="6 10" id="KW-1133">Transmembrane helix</keyword>
<keyword evidence="4" id="KW-0001">2Fe-2S</keyword>
<evidence type="ECO:0000256" key="7">
    <source>
        <dbReference type="ARBA" id="ARBA00023004"/>
    </source>
</evidence>
<feature type="transmembrane region" description="Helical" evidence="10">
    <location>
        <begin position="48"/>
        <end position="67"/>
    </location>
</feature>
<dbReference type="SUPFAM" id="SSF50022">
    <property type="entry name" value="ISP domain"/>
    <property type="match status" value="1"/>
</dbReference>
<dbReference type="Gene3D" id="2.102.10.10">
    <property type="entry name" value="Rieske [2Fe-2S] iron-sulphur domain"/>
    <property type="match status" value="1"/>
</dbReference>
<dbReference type="CDD" id="cd03467">
    <property type="entry name" value="Rieske"/>
    <property type="match status" value="1"/>
</dbReference>
<protein>
    <submittedName>
        <fullName evidence="12">Ferric reductase-like transmembrane domain-containing protein</fullName>
    </submittedName>
</protein>
<evidence type="ECO:0000313" key="13">
    <source>
        <dbReference type="Proteomes" id="UP001172083"/>
    </source>
</evidence>
<dbReference type="InterPro" id="IPR022837">
    <property type="entry name" value="MsrQ-like"/>
</dbReference>
<feature type="transmembrane region" description="Helical" evidence="10">
    <location>
        <begin position="136"/>
        <end position="157"/>
    </location>
</feature>
<keyword evidence="2" id="KW-0813">Transport</keyword>
<organism evidence="12 13">
    <name type="scientific">Agaribacillus aureus</name>
    <dbReference type="NCBI Taxonomy" id="3051825"/>
    <lineage>
        <taxon>Bacteria</taxon>
        <taxon>Pseudomonadati</taxon>
        <taxon>Bacteroidota</taxon>
        <taxon>Cytophagia</taxon>
        <taxon>Cytophagales</taxon>
        <taxon>Splendidivirgaceae</taxon>
        <taxon>Agaribacillus</taxon>
    </lineage>
</organism>
<proteinExistence type="predicted"/>
<dbReference type="RefSeq" id="WP_346760617.1">
    <property type="nucleotide sequence ID" value="NZ_JAUJEB010000006.1"/>
</dbReference>
<evidence type="ECO:0000313" key="12">
    <source>
        <dbReference type="EMBL" id="MDN5215280.1"/>
    </source>
</evidence>
<keyword evidence="3 10" id="KW-0812">Transmembrane</keyword>
<gene>
    <name evidence="12" type="ORF">QQ020_24590</name>
</gene>
<reference evidence="12" key="1">
    <citation type="submission" date="2023-06" db="EMBL/GenBank/DDBJ databases">
        <title>Genomic of Agaribacillus aureum.</title>
        <authorList>
            <person name="Wang G."/>
        </authorList>
    </citation>
    <scope>NUCLEOTIDE SEQUENCE</scope>
    <source>
        <strain evidence="12">BMA12</strain>
    </source>
</reference>
<feature type="transmembrane region" description="Helical" evidence="10">
    <location>
        <begin position="16"/>
        <end position="36"/>
    </location>
</feature>
<evidence type="ECO:0000256" key="10">
    <source>
        <dbReference type="SAM" id="Phobius"/>
    </source>
</evidence>
<name>A0ABT8LBX3_9BACT</name>
<sequence length="350" mass="38816">MGHQYSAVLWNRQKKIYDLVLLAGVIVYLLVFIVVSQFLRPEITEETLIIRATGSLALLMLHIILAIGPLSRLNNRFLPLLYNRRHLGVSMFVIAAVHGVFSILQFHSLGNANPLVSVFSSNLQYNSLQEFPFQTLGFFALIIFFMMAATSHDFWLANLGPKFWKTMHMLVYVAYGLIIMHVMLGIVQSEPSVLLVTLLGAGFLLIAGLHLLAGFRESKSDVEKSPNQRGYILIGQVSEIPENAAVTVVTNGEKVAIFKYDGKVSAVSNVCKHQNGPLGEGKIIDGCITCPWHGYQYLPHDGCSPPPFTEKVATYDIILEGEKVYLNPKPYPEGTEGKPAIIKSTLNQDI</sequence>
<evidence type="ECO:0000256" key="1">
    <source>
        <dbReference type="ARBA" id="ARBA00004141"/>
    </source>
</evidence>
<dbReference type="PANTHER" id="PTHR36964">
    <property type="entry name" value="PROTEIN-METHIONINE-SULFOXIDE REDUCTASE HEME-BINDING SUBUNIT MSRQ"/>
    <property type="match status" value="1"/>
</dbReference>
<dbReference type="Pfam" id="PF01794">
    <property type="entry name" value="Ferric_reduct"/>
    <property type="match status" value="1"/>
</dbReference>
<keyword evidence="5" id="KW-0479">Metal-binding</keyword>
<feature type="transmembrane region" description="Helical" evidence="10">
    <location>
        <begin position="193"/>
        <end position="215"/>
    </location>
</feature>
<evidence type="ECO:0000256" key="8">
    <source>
        <dbReference type="ARBA" id="ARBA00023014"/>
    </source>
</evidence>
<evidence type="ECO:0000256" key="3">
    <source>
        <dbReference type="ARBA" id="ARBA00022692"/>
    </source>
</evidence>
<evidence type="ECO:0000256" key="9">
    <source>
        <dbReference type="ARBA" id="ARBA00023136"/>
    </source>
</evidence>
<feature type="transmembrane region" description="Helical" evidence="10">
    <location>
        <begin position="169"/>
        <end position="187"/>
    </location>
</feature>
<evidence type="ECO:0000256" key="5">
    <source>
        <dbReference type="ARBA" id="ARBA00022723"/>
    </source>
</evidence>
<keyword evidence="9 10" id="KW-0472">Membrane</keyword>
<dbReference type="InterPro" id="IPR036922">
    <property type="entry name" value="Rieske_2Fe-2S_sf"/>
</dbReference>
<evidence type="ECO:0000256" key="6">
    <source>
        <dbReference type="ARBA" id="ARBA00022989"/>
    </source>
</evidence>
<feature type="transmembrane region" description="Helical" evidence="10">
    <location>
        <begin position="87"/>
        <end position="106"/>
    </location>
</feature>
<evidence type="ECO:0000256" key="4">
    <source>
        <dbReference type="ARBA" id="ARBA00022714"/>
    </source>
</evidence>
<dbReference type="Proteomes" id="UP001172083">
    <property type="component" value="Unassembled WGS sequence"/>
</dbReference>
<evidence type="ECO:0000259" key="11">
    <source>
        <dbReference type="PROSITE" id="PS51296"/>
    </source>
</evidence>
<dbReference type="InterPro" id="IPR013130">
    <property type="entry name" value="Fe3_Rdtase_TM_dom"/>
</dbReference>
<evidence type="ECO:0000256" key="2">
    <source>
        <dbReference type="ARBA" id="ARBA00022448"/>
    </source>
</evidence>
<dbReference type="Pfam" id="PF00355">
    <property type="entry name" value="Rieske"/>
    <property type="match status" value="1"/>
</dbReference>
<keyword evidence="13" id="KW-1185">Reference proteome</keyword>